<keyword evidence="3" id="KW-1185">Reference proteome</keyword>
<proteinExistence type="predicted"/>
<dbReference type="AlphaFoldDB" id="A0A9Q1IYU1"/>
<feature type="region of interest" description="Disordered" evidence="1">
    <location>
        <begin position="1"/>
        <end position="26"/>
    </location>
</feature>
<gene>
    <name evidence="2" type="ORF">SKAU_G00155080</name>
</gene>
<protein>
    <submittedName>
        <fullName evidence="2">Uncharacterized protein</fullName>
    </submittedName>
</protein>
<reference evidence="2" key="1">
    <citation type="journal article" date="2023" name="Science">
        <title>Genome structures resolve the early diversification of teleost fishes.</title>
        <authorList>
            <person name="Parey E."/>
            <person name="Louis A."/>
            <person name="Montfort J."/>
            <person name="Bouchez O."/>
            <person name="Roques C."/>
            <person name="Iampietro C."/>
            <person name="Lluch J."/>
            <person name="Castinel A."/>
            <person name="Donnadieu C."/>
            <person name="Desvignes T."/>
            <person name="Floi Bucao C."/>
            <person name="Jouanno E."/>
            <person name="Wen M."/>
            <person name="Mejri S."/>
            <person name="Dirks R."/>
            <person name="Jansen H."/>
            <person name="Henkel C."/>
            <person name="Chen W.J."/>
            <person name="Zahm M."/>
            <person name="Cabau C."/>
            <person name="Klopp C."/>
            <person name="Thompson A.W."/>
            <person name="Robinson-Rechavi M."/>
            <person name="Braasch I."/>
            <person name="Lecointre G."/>
            <person name="Bobe J."/>
            <person name="Postlethwait J.H."/>
            <person name="Berthelot C."/>
            <person name="Roest Crollius H."/>
            <person name="Guiguen Y."/>
        </authorList>
    </citation>
    <scope>NUCLEOTIDE SEQUENCE</scope>
    <source>
        <strain evidence="2">WJC10195</strain>
    </source>
</reference>
<dbReference type="Proteomes" id="UP001152622">
    <property type="component" value="Chromosome 5"/>
</dbReference>
<evidence type="ECO:0000313" key="2">
    <source>
        <dbReference type="EMBL" id="KAJ8358983.1"/>
    </source>
</evidence>
<sequence length="180" mass="19347">MGIVRRPAEQGQPAERPGTGLTAAPFPPPYAQLSFVARACVSTNQRAEGRGIAGRGAGRDGALRWPAASSLAVSLPVPQGPAPLSSAWRERGGGDWLGLRPRRLPRRVQGSRERINSPYLRAAYAARSTAPWEMVLKQSPLSKSAGGRGRRDVITREKAQEPRPLSITARPQACILSHNC</sequence>
<evidence type="ECO:0000256" key="1">
    <source>
        <dbReference type="SAM" id="MobiDB-lite"/>
    </source>
</evidence>
<evidence type="ECO:0000313" key="3">
    <source>
        <dbReference type="Proteomes" id="UP001152622"/>
    </source>
</evidence>
<organism evidence="2 3">
    <name type="scientific">Synaphobranchus kaupii</name>
    <name type="common">Kaup's arrowtooth eel</name>
    <dbReference type="NCBI Taxonomy" id="118154"/>
    <lineage>
        <taxon>Eukaryota</taxon>
        <taxon>Metazoa</taxon>
        <taxon>Chordata</taxon>
        <taxon>Craniata</taxon>
        <taxon>Vertebrata</taxon>
        <taxon>Euteleostomi</taxon>
        <taxon>Actinopterygii</taxon>
        <taxon>Neopterygii</taxon>
        <taxon>Teleostei</taxon>
        <taxon>Anguilliformes</taxon>
        <taxon>Synaphobranchidae</taxon>
        <taxon>Synaphobranchus</taxon>
    </lineage>
</organism>
<dbReference type="EMBL" id="JAINUF010000005">
    <property type="protein sequence ID" value="KAJ8358983.1"/>
    <property type="molecule type" value="Genomic_DNA"/>
</dbReference>
<accession>A0A9Q1IYU1</accession>
<comment type="caution">
    <text evidence="2">The sequence shown here is derived from an EMBL/GenBank/DDBJ whole genome shotgun (WGS) entry which is preliminary data.</text>
</comment>
<name>A0A9Q1IYU1_SYNKA</name>